<feature type="domain" description="TNase-like" evidence="2">
    <location>
        <begin position="34"/>
        <end position="158"/>
    </location>
</feature>
<proteinExistence type="predicted"/>
<dbReference type="SUPFAM" id="SSF50199">
    <property type="entry name" value="Staphylococcal nuclease"/>
    <property type="match status" value="1"/>
</dbReference>
<dbReference type="InterPro" id="IPR016071">
    <property type="entry name" value="Staphylococal_nuclease_OB-fold"/>
</dbReference>
<dbReference type="Gene3D" id="2.40.50.90">
    <property type="match status" value="1"/>
</dbReference>
<dbReference type="PROSITE" id="PS50830">
    <property type="entry name" value="TNASE_3"/>
    <property type="match status" value="1"/>
</dbReference>
<organism evidence="3 4">
    <name type="scientific">Oceanitalea stevensii</name>
    <dbReference type="NCBI Taxonomy" id="2763072"/>
    <lineage>
        <taxon>Bacteria</taxon>
        <taxon>Bacillati</taxon>
        <taxon>Actinomycetota</taxon>
        <taxon>Actinomycetes</taxon>
        <taxon>Micrococcales</taxon>
        <taxon>Bogoriellaceae</taxon>
        <taxon>Georgenia</taxon>
    </lineage>
</organism>
<reference evidence="3 4" key="1">
    <citation type="submission" date="2020-08" db="EMBL/GenBank/DDBJ databases">
        <title>A Genomic Blueprint of the Chicken Gut Microbiome.</title>
        <authorList>
            <person name="Gilroy R."/>
            <person name="Ravi A."/>
            <person name="Getino M."/>
            <person name="Pursley I."/>
            <person name="Horton D.L."/>
            <person name="Alikhan N.-F."/>
            <person name="Baker D."/>
            <person name="Gharbi K."/>
            <person name="Hall N."/>
            <person name="Watson M."/>
            <person name="Adriaenssens E.M."/>
            <person name="Foster-Nyarko E."/>
            <person name="Jarju S."/>
            <person name="Secka A."/>
            <person name="Antonio M."/>
            <person name="Oren A."/>
            <person name="Chaudhuri R."/>
            <person name="La Ragione R.M."/>
            <person name="Hildebrand F."/>
            <person name="Pallen M.J."/>
        </authorList>
    </citation>
    <scope>NUCLEOTIDE SEQUENCE [LARGE SCALE GENOMIC DNA]</scope>
    <source>
        <strain evidence="3 4">Sa1BUA1</strain>
    </source>
</reference>
<feature type="region of interest" description="Disordered" evidence="1">
    <location>
        <begin position="253"/>
        <end position="357"/>
    </location>
</feature>
<gene>
    <name evidence="3" type="ORF">H9624_01325</name>
</gene>
<dbReference type="RefSeq" id="WP_251838107.1">
    <property type="nucleotide sequence ID" value="NZ_JACSPO010000001.1"/>
</dbReference>
<comment type="caution">
    <text evidence="3">The sequence shown here is derived from an EMBL/GenBank/DDBJ whole genome shotgun (WGS) entry which is preliminary data.</text>
</comment>
<keyword evidence="4" id="KW-1185">Reference proteome</keyword>
<evidence type="ECO:0000313" key="4">
    <source>
        <dbReference type="Proteomes" id="UP000661894"/>
    </source>
</evidence>
<evidence type="ECO:0000259" key="2">
    <source>
        <dbReference type="PROSITE" id="PS50830"/>
    </source>
</evidence>
<evidence type="ECO:0000313" key="3">
    <source>
        <dbReference type="EMBL" id="MBD8060960.1"/>
    </source>
</evidence>
<dbReference type="InterPro" id="IPR008613">
    <property type="entry name" value="Excalibur_Ca-bd_domain"/>
</dbReference>
<evidence type="ECO:0000256" key="1">
    <source>
        <dbReference type="SAM" id="MobiDB-lite"/>
    </source>
</evidence>
<feature type="compositionally biased region" description="Basic and acidic residues" evidence="1">
    <location>
        <begin position="346"/>
        <end position="357"/>
    </location>
</feature>
<sequence>MSDALTFLRDHKVGIGVVTAALLLAGGAAVAGSPETVTTVAAVVDGETIDVVVDGEEQRVRLLNVATPEECLRDEATAFLTERLPAGTEVDLELDEERHDDAGHLLAGVLEEGSLVNEEIARTGLGVAVVQEPNRRFYDAVLTAQRAAEVEGLGLSSETVGCTVPAQVLAYGEQVTELEAAVGAGTIAELDGWSAEAAAAAATGAALLTLLDGDDTAFPLVAYTGEHWTLREDVEEWNARVVAVEETIATERAAEEERVAREEAERRAAEEAERRAAEEEAERAAAEEAAREAEEAARAEEAAERAAEAEETSSGSGGSAYYENCTAARNAGAAPVRVGQPGYGSHLDRDGDGVGCE</sequence>
<dbReference type="Proteomes" id="UP000661894">
    <property type="component" value="Unassembled WGS sequence"/>
</dbReference>
<feature type="compositionally biased region" description="Basic and acidic residues" evidence="1">
    <location>
        <begin position="253"/>
        <end position="308"/>
    </location>
</feature>
<dbReference type="InterPro" id="IPR035437">
    <property type="entry name" value="SNase_OB-fold_sf"/>
</dbReference>
<dbReference type="EMBL" id="JACSPO010000001">
    <property type="protein sequence ID" value="MBD8060960.1"/>
    <property type="molecule type" value="Genomic_DNA"/>
</dbReference>
<dbReference type="SMART" id="SM00318">
    <property type="entry name" value="SNc"/>
    <property type="match status" value="1"/>
</dbReference>
<dbReference type="SMART" id="SM00894">
    <property type="entry name" value="Excalibur"/>
    <property type="match status" value="1"/>
</dbReference>
<name>A0ABR8YY32_9MICO</name>
<protein>
    <submittedName>
        <fullName evidence="3">Excalibur calcium-binding domain-containing protein</fullName>
    </submittedName>
</protein>
<dbReference type="Pfam" id="PF05901">
    <property type="entry name" value="Excalibur"/>
    <property type="match status" value="1"/>
</dbReference>
<accession>A0ABR8YY32</accession>